<feature type="region of interest" description="Disordered" evidence="1">
    <location>
        <begin position="64"/>
        <end position="85"/>
    </location>
</feature>
<keyword evidence="3" id="KW-1185">Reference proteome</keyword>
<evidence type="ECO:0000313" key="3">
    <source>
        <dbReference type="Proteomes" id="UP001139168"/>
    </source>
</evidence>
<name>A0ABS8GKA0_9MICC</name>
<dbReference type="RefSeq" id="WP_227892034.1">
    <property type="nucleotide sequence ID" value="NZ_JAJFZQ010000008.1"/>
</dbReference>
<feature type="compositionally biased region" description="Basic residues" evidence="1">
    <location>
        <begin position="76"/>
        <end position="85"/>
    </location>
</feature>
<sequence>MQQTSENLVPVPDYRRTARRRAFSELPAALRERLALHIGGSITSVRNAGGGFTNGFAAVLTGTGGSEVFAKPGSSGRRRRPPRRP</sequence>
<proteinExistence type="predicted"/>
<organism evidence="2 3">
    <name type="scientific">Arthrobacter gengyunqii</name>
    <dbReference type="NCBI Taxonomy" id="2886940"/>
    <lineage>
        <taxon>Bacteria</taxon>
        <taxon>Bacillati</taxon>
        <taxon>Actinomycetota</taxon>
        <taxon>Actinomycetes</taxon>
        <taxon>Micrococcales</taxon>
        <taxon>Micrococcaceae</taxon>
        <taxon>Arthrobacter</taxon>
    </lineage>
</organism>
<evidence type="ECO:0000256" key="1">
    <source>
        <dbReference type="SAM" id="MobiDB-lite"/>
    </source>
</evidence>
<protein>
    <submittedName>
        <fullName evidence="2">Uncharacterized protein</fullName>
    </submittedName>
</protein>
<accession>A0ABS8GKA0</accession>
<reference evidence="2" key="1">
    <citation type="submission" date="2021-10" db="EMBL/GenBank/DDBJ databases">
        <title>Novel species in genus Arthrobacter.</title>
        <authorList>
            <person name="Liu Y."/>
        </authorList>
    </citation>
    <scope>NUCLEOTIDE SEQUENCE</scope>
    <source>
        <strain evidence="2">Zg-Y786</strain>
    </source>
</reference>
<dbReference type="Proteomes" id="UP001139168">
    <property type="component" value="Unassembled WGS sequence"/>
</dbReference>
<comment type="caution">
    <text evidence="2">The sequence shown here is derived from an EMBL/GenBank/DDBJ whole genome shotgun (WGS) entry which is preliminary data.</text>
</comment>
<gene>
    <name evidence="2" type="ORF">LJ752_13815</name>
</gene>
<evidence type="ECO:0000313" key="2">
    <source>
        <dbReference type="EMBL" id="MCC3267114.1"/>
    </source>
</evidence>
<dbReference type="EMBL" id="JAJFZQ010000008">
    <property type="protein sequence ID" value="MCC3267114.1"/>
    <property type="molecule type" value="Genomic_DNA"/>
</dbReference>